<dbReference type="EMBL" id="JACHIT010000002">
    <property type="protein sequence ID" value="MBB5915962.1"/>
    <property type="molecule type" value="Genomic_DNA"/>
</dbReference>
<evidence type="ECO:0000259" key="3">
    <source>
        <dbReference type="Pfam" id="PF13452"/>
    </source>
</evidence>
<gene>
    <name evidence="4" type="ORF">BJY24_004874</name>
</gene>
<dbReference type="NCBIfam" id="NF040620">
    <property type="entry name" value="fused_HadA_HadB"/>
    <property type="match status" value="1"/>
</dbReference>
<dbReference type="AlphaFoldDB" id="A0A7W9UK48"/>
<dbReference type="InterPro" id="IPR002539">
    <property type="entry name" value="MaoC-like_dom"/>
</dbReference>
<name>A0A7W9UK48_9NOCA</name>
<accession>A0A7W9UK48</accession>
<dbReference type="Pfam" id="PF13452">
    <property type="entry name" value="FAS1_DH_region"/>
    <property type="match status" value="1"/>
</dbReference>
<protein>
    <submittedName>
        <fullName evidence="4">Acyl dehydratase</fullName>
    </submittedName>
</protein>
<keyword evidence="5" id="KW-1185">Reference proteome</keyword>
<dbReference type="InterPro" id="IPR029069">
    <property type="entry name" value="HotDog_dom_sf"/>
</dbReference>
<dbReference type="CDD" id="cd03441">
    <property type="entry name" value="R_hydratase_like"/>
    <property type="match status" value="1"/>
</dbReference>
<dbReference type="RefSeq" id="WP_246461612.1">
    <property type="nucleotide sequence ID" value="NZ_JACHIT010000002.1"/>
</dbReference>
<dbReference type="InterPro" id="IPR050965">
    <property type="entry name" value="UPF0336/Enoyl-CoA_hydratase"/>
</dbReference>
<sequence length="347" mass="37444">MERSPAAHARAMVGHHYTTDDFYEVGREKIREYATVVRDDHPAHRRDAHALASGYRGLLAPSTFVSPVGMRAQQTLLEQVAVGYDLSRLLQTDQVLRFHQPIVAGDRLACDVSLESFEQVRGRDMMVIKNAVSNQRNELVHTAYTTVLVGATGQTDPAVAAAARNLLAHNLMNIVPDGSEAASPAVALSTSGLDPVVVTDRPAPRGRRIDEVSAGEELPHRTVRLTRGDLVHYAGLAGDGNPIHWSDEFARLVGLETVVAHGVLVMGIGAGHITSWLGDPGAVEEYSVRFTYPVYVDIEHGATIEFAGHVKSVDPATGTAVIAMDTRCNGKRVFGHKATATVRLARA</sequence>
<dbReference type="GO" id="GO:0019171">
    <property type="term" value="F:(3R)-hydroxyacyl-[acyl-carrier-protein] dehydratase activity"/>
    <property type="evidence" value="ECO:0007669"/>
    <property type="project" value="TreeGrafter"/>
</dbReference>
<reference evidence="4 5" key="1">
    <citation type="submission" date="2020-08" db="EMBL/GenBank/DDBJ databases">
        <title>Sequencing the genomes of 1000 actinobacteria strains.</title>
        <authorList>
            <person name="Klenk H.-P."/>
        </authorList>
    </citation>
    <scope>NUCLEOTIDE SEQUENCE [LARGE SCALE GENOMIC DNA]</scope>
    <source>
        <strain evidence="4 5">DSM 43582</strain>
    </source>
</reference>
<evidence type="ECO:0000256" key="1">
    <source>
        <dbReference type="ARBA" id="ARBA00005254"/>
    </source>
</evidence>
<dbReference type="SUPFAM" id="SSF54637">
    <property type="entry name" value="Thioesterase/thiol ester dehydrase-isomerase"/>
    <property type="match status" value="2"/>
</dbReference>
<comment type="similarity">
    <text evidence="1">Belongs to the enoyl-CoA hydratase/isomerase family.</text>
</comment>
<dbReference type="PANTHER" id="PTHR43437:SF3">
    <property type="entry name" value="HYDROXYACYL-THIOESTER DEHYDRATASE TYPE 2, MITOCHONDRIAL"/>
    <property type="match status" value="1"/>
</dbReference>
<evidence type="ECO:0000313" key="5">
    <source>
        <dbReference type="Proteomes" id="UP000540412"/>
    </source>
</evidence>
<feature type="domain" description="FAS1-like dehydratase" evidence="3">
    <location>
        <begin position="11"/>
        <end position="142"/>
    </location>
</feature>
<evidence type="ECO:0000313" key="4">
    <source>
        <dbReference type="EMBL" id="MBB5915962.1"/>
    </source>
</evidence>
<dbReference type="Pfam" id="PF01575">
    <property type="entry name" value="MaoC_dehydratas"/>
    <property type="match status" value="1"/>
</dbReference>
<feature type="domain" description="MaoC-like" evidence="2">
    <location>
        <begin position="218"/>
        <end position="308"/>
    </location>
</feature>
<organism evidence="4 5">
    <name type="scientific">Nocardia transvalensis</name>
    <dbReference type="NCBI Taxonomy" id="37333"/>
    <lineage>
        <taxon>Bacteria</taxon>
        <taxon>Bacillati</taxon>
        <taxon>Actinomycetota</taxon>
        <taxon>Actinomycetes</taxon>
        <taxon>Mycobacteriales</taxon>
        <taxon>Nocardiaceae</taxon>
        <taxon>Nocardia</taxon>
    </lineage>
</organism>
<dbReference type="GO" id="GO:0006633">
    <property type="term" value="P:fatty acid biosynthetic process"/>
    <property type="evidence" value="ECO:0007669"/>
    <property type="project" value="TreeGrafter"/>
</dbReference>
<dbReference type="Gene3D" id="3.10.129.10">
    <property type="entry name" value="Hotdog Thioesterase"/>
    <property type="match status" value="2"/>
</dbReference>
<dbReference type="Proteomes" id="UP000540412">
    <property type="component" value="Unassembled WGS sequence"/>
</dbReference>
<comment type="caution">
    <text evidence="4">The sequence shown here is derived from an EMBL/GenBank/DDBJ whole genome shotgun (WGS) entry which is preliminary data.</text>
</comment>
<dbReference type="PANTHER" id="PTHR43437">
    <property type="entry name" value="HYDROXYACYL-THIOESTER DEHYDRATASE TYPE 2, MITOCHONDRIAL-RELATED"/>
    <property type="match status" value="1"/>
</dbReference>
<proteinExistence type="inferred from homology"/>
<evidence type="ECO:0000259" key="2">
    <source>
        <dbReference type="Pfam" id="PF01575"/>
    </source>
</evidence>
<dbReference type="InterPro" id="IPR039569">
    <property type="entry name" value="FAS1-like_DH_region"/>
</dbReference>